<proteinExistence type="predicted"/>
<name>A0A1U9MDM6_9HYPH</name>
<dbReference type="AlphaFoldDB" id="A0A1U9MDM6"/>
<evidence type="ECO:0000313" key="1">
    <source>
        <dbReference type="EMBL" id="AQT43405.1"/>
    </source>
</evidence>
<protein>
    <submittedName>
        <fullName evidence="1">Uncharacterized protein</fullName>
    </submittedName>
</protein>
<dbReference type="GeneID" id="99981683"/>
<reference evidence="1 2" key="1">
    <citation type="submission" date="2016-11" db="EMBL/GenBank/DDBJ databases">
        <title>Comparative genomics of Bartonella apis.</title>
        <authorList>
            <person name="Engel P."/>
        </authorList>
    </citation>
    <scope>NUCLEOTIDE SEQUENCE [LARGE SCALE GENOMIC DNA]</scope>
    <source>
        <strain evidence="1 2">BBC0178</strain>
    </source>
</reference>
<dbReference type="EMBL" id="CP015820">
    <property type="protein sequence ID" value="AQT43405.1"/>
    <property type="molecule type" value="Genomic_DNA"/>
</dbReference>
<evidence type="ECO:0000313" key="2">
    <source>
        <dbReference type="Proteomes" id="UP000189660"/>
    </source>
</evidence>
<dbReference type="RefSeq" id="WP_188317729.1">
    <property type="nucleotide sequence ID" value="NZ_CAXTOJ020000006.1"/>
</dbReference>
<keyword evidence="2" id="KW-1185">Reference proteome</keyword>
<dbReference type="Proteomes" id="UP000189660">
    <property type="component" value="Chromosome"/>
</dbReference>
<accession>A0A1U9MDM6</accession>
<sequence>MSAKRATLVTVAALFTFIVVAAGIGSVGAGNNEFMTKDGYGVHNTMHQ</sequence>
<dbReference type="KEGG" id="bapa:BBC0178_019630"/>
<organism evidence="1 2">
    <name type="scientific">Bartonella apihabitans</name>
    <dbReference type="NCBI Taxonomy" id="2750929"/>
    <lineage>
        <taxon>Bacteria</taxon>
        <taxon>Pseudomonadati</taxon>
        <taxon>Pseudomonadota</taxon>
        <taxon>Alphaproteobacteria</taxon>
        <taxon>Hyphomicrobiales</taxon>
        <taxon>Bartonellaceae</taxon>
        <taxon>Bartonella</taxon>
    </lineage>
</organism>
<gene>
    <name evidence="1" type="ORF">BBC0178_019630</name>
</gene>